<name>A0AAF3F3I3_9BILA</name>
<evidence type="ECO:0000256" key="1">
    <source>
        <dbReference type="SAM" id="MobiDB-lite"/>
    </source>
</evidence>
<evidence type="ECO:0000313" key="2">
    <source>
        <dbReference type="Proteomes" id="UP000887575"/>
    </source>
</evidence>
<accession>A0AAF3F3I3</accession>
<feature type="region of interest" description="Disordered" evidence="1">
    <location>
        <begin position="1"/>
        <end position="28"/>
    </location>
</feature>
<reference evidence="3 4" key="1">
    <citation type="submission" date="2024-02" db="UniProtKB">
        <authorList>
            <consortium name="WormBaseParasite"/>
        </authorList>
    </citation>
    <scope>IDENTIFICATION</scope>
</reference>
<evidence type="ECO:0000313" key="4">
    <source>
        <dbReference type="WBParaSite" id="MBELARI_LOCUS2092"/>
    </source>
</evidence>
<dbReference type="Gene3D" id="3.30.160.60">
    <property type="entry name" value="Classic Zinc Finger"/>
    <property type="match status" value="1"/>
</dbReference>
<dbReference type="WBParaSite" id="MBELARI_LOCUS16317">
    <property type="protein sequence ID" value="MBELARI_LOCUS16317"/>
    <property type="gene ID" value="MBELARI_LOCUS16317"/>
</dbReference>
<protein>
    <recommendedName>
        <fullName evidence="5">C2H2-type domain-containing protein</fullName>
    </recommendedName>
</protein>
<dbReference type="AlphaFoldDB" id="A0AAF3F3I3"/>
<sequence length="161" mass="18524">MSGKSKTEDLEKPEPSMKETSKDPCSEKRVTCRKCDKDYLIKNQGDAIGHIENTHLHSRSFGCSDCDFTSVDEQKMRDHLTIEHRNFGDVIDQRTPEFLSERSRKLNFCFPEFGKLAAAPEDKLGVVKMADSKRSRRKSSISEESDDNIEKSHRIVERRSK</sequence>
<evidence type="ECO:0000313" key="3">
    <source>
        <dbReference type="WBParaSite" id="MBELARI_LOCUS16317"/>
    </source>
</evidence>
<proteinExistence type="predicted"/>
<dbReference type="Proteomes" id="UP000887575">
    <property type="component" value="Unassembled WGS sequence"/>
</dbReference>
<organism evidence="2 4">
    <name type="scientific">Mesorhabditis belari</name>
    <dbReference type="NCBI Taxonomy" id="2138241"/>
    <lineage>
        <taxon>Eukaryota</taxon>
        <taxon>Metazoa</taxon>
        <taxon>Ecdysozoa</taxon>
        <taxon>Nematoda</taxon>
        <taxon>Chromadorea</taxon>
        <taxon>Rhabditida</taxon>
        <taxon>Rhabditina</taxon>
        <taxon>Rhabditomorpha</taxon>
        <taxon>Rhabditoidea</taxon>
        <taxon>Rhabditidae</taxon>
        <taxon>Mesorhabditinae</taxon>
        <taxon>Mesorhabditis</taxon>
    </lineage>
</organism>
<keyword evidence="2" id="KW-1185">Reference proteome</keyword>
<dbReference type="WBParaSite" id="MBELARI_LOCUS2092">
    <property type="protein sequence ID" value="MBELARI_LOCUS2092"/>
    <property type="gene ID" value="MBELARI_LOCUS2092"/>
</dbReference>
<feature type="region of interest" description="Disordered" evidence="1">
    <location>
        <begin position="129"/>
        <end position="161"/>
    </location>
</feature>
<feature type="compositionally biased region" description="Basic and acidic residues" evidence="1">
    <location>
        <begin position="148"/>
        <end position="161"/>
    </location>
</feature>
<evidence type="ECO:0008006" key="5">
    <source>
        <dbReference type="Google" id="ProtNLM"/>
    </source>
</evidence>